<protein>
    <submittedName>
        <fullName evidence="1">Uncharacterized protein</fullName>
    </submittedName>
</protein>
<organism evidence="1 2">
    <name type="scientific">Mobilicoccus caccae</name>
    <dbReference type="NCBI Taxonomy" id="1859295"/>
    <lineage>
        <taxon>Bacteria</taxon>
        <taxon>Bacillati</taxon>
        <taxon>Actinomycetota</taxon>
        <taxon>Actinomycetes</taxon>
        <taxon>Micrococcales</taxon>
        <taxon>Dermatophilaceae</taxon>
        <taxon>Mobilicoccus</taxon>
    </lineage>
</organism>
<accession>A0ABQ6IRT5</accession>
<sequence length="289" mass="30328">MVDHLRELGIELDPDDVVTSAMAGAKRLAELLWDGSEVLAVGGEGVALALTNEGLTPVRTADIAGRSDRERPVAVLQGFGRDVAWTDLAEAAFAIQQGALWVATNADSTVPTDRGIAPGNGSLVEAVRRAVAIDPEVVGKPHPPLYLRCAERLGCAPSESLAIGDRLDTDIEGAVRTGMDSLFVLTGVNGPQDVILAGPEHRPTFLGRDLRVLHEPYEPAHVTEGEQDVVATCGGARASVSSRAIVLGQRGSASERLRAIVAAGVHHVDGGATLPTWPDVDSWIHEGDS</sequence>
<dbReference type="SUPFAM" id="SSF56784">
    <property type="entry name" value="HAD-like"/>
    <property type="match status" value="1"/>
</dbReference>
<comment type="caution">
    <text evidence="1">The sequence shown here is derived from an EMBL/GenBank/DDBJ whole genome shotgun (WGS) entry which is preliminary data.</text>
</comment>
<name>A0ABQ6IRT5_9MICO</name>
<dbReference type="Gene3D" id="3.40.50.1000">
    <property type="entry name" value="HAD superfamily/HAD-like"/>
    <property type="match status" value="2"/>
</dbReference>
<dbReference type="RefSeq" id="WP_284303771.1">
    <property type="nucleotide sequence ID" value="NZ_BSUO01000001.1"/>
</dbReference>
<dbReference type="PANTHER" id="PTHR19288">
    <property type="entry name" value="4-NITROPHENYLPHOSPHATASE-RELATED"/>
    <property type="match status" value="1"/>
</dbReference>
<dbReference type="Pfam" id="PF13242">
    <property type="entry name" value="Hydrolase_like"/>
    <property type="match status" value="1"/>
</dbReference>
<dbReference type="PANTHER" id="PTHR19288:SF95">
    <property type="entry name" value="D-GLYCEROL 3-PHOSPHATE PHOSPHATASE"/>
    <property type="match status" value="1"/>
</dbReference>
<reference evidence="2" key="1">
    <citation type="journal article" date="2019" name="Int. J. Syst. Evol. Microbiol.">
        <title>The Global Catalogue of Microorganisms (GCM) 10K type strain sequencing project: providing services to taxonomists for standard genome sequencing and annotation.</title>
        <authorList>
            <consortium name="The Broad Institute Genomics Platform"/>
            <consortium name="The Broad Institute Genome Sequencing Center for Infectious Disease"/>
            <person name="Wu L."/>
            <person name="Ma J."/>
        </authorList>
    </citation>
    <scope>NUCLEOTIDE SEQUENCE [LARGE SCALE GENOMIC DNA]</scope>
    <source>
        <strain evidence="2">NBRC 113072</strain>
    </source>
</reference>
<gene>
    <name evidence="1" type="ORF">GCM10025883_20330</name>
</gene>
<evidence type="ECO:0000313" key="1">
    <source>
        <dbReference type="EMBL" id="GMA39988.1"/>
    </source>
</evidence>
<dbReference type="InterPro" id="IPR036412">
    <property type="entry name" value="HAD-like_sf"/>
</dbReference>
<evidence type="ECO:0000313" key="2">
    <source>
        <dbReference type="Proteomes" id="UP001157126"/>
    </source>
</evidence>
<keyword evidence="2" id="KW-1185">Reference proteome</keyword>
<dbReference type="Proteomes" id="UP001157126">
    <property type="component" value="Unassembled WGS sequence"/>
</dbReference>
<dbReference type="EMBL" id="BSUO01000001">
    <property type="protein sequence ID" value="GMA39988.1"/>
    <property type="molecule type" value="Genomic_DNA"/>
</dbReference>
<dbReference type="InterPro" id="IPR023214">
    <property type="entry name" value="HAD_sf"/>
</dbReference>
<proteinExistence type="predicted"/>